<dbReference type="InterPro" id="IPR032675">
    <property type="entry name" value="LRR_dom_sf"/>
</dbReference>
<accession>A0A517L8M3</accession>
<gene>
    <name evidence="1" type="ORF">FKW77_001674</name>
</gene>
<name>A0A517L8M3_9PEZI</name>
<sequence length="498" mass="56684">MAPYFGRILSSTAFTLTPRSLKILEYISLNKRLAEWVPTLTFADGHIRALLNIEERAFMNWSHRQKDPKCIAQDNNDGRYSRFLQQQRTYLGLGQHHSDEHVLRYVKKRIASTLEICQQDQRNLEAAGKIFSILTRVFGRLGNLQHIQYHGMCDFHHRVPGLTWPVKELHAYLPKSIIVWLLEYDTSSLPKRFGDLPQPLKPTNDYTESFMTFNNICKAIAASQTKLQSLFCMTDAFPKSSLTLYLQANPVVFPTFESLRTLYWSPSDTSPHSKTVSGECKLLWIALSAAKGLKALHLSGFPGIGPAPANRTQLTLPNLEILDIQGHEFNNTKVSLKFLTTFMPPSLRKLCLFNISLKHGAPDLVRLFEYLPKLHRLELFRLKSRSYRPVLDLKESLVSLSARMSKTTIAWTAYIAESARANTPLGIPYPSRQTFSTNSVLKNGKITFYDVGPRWPTAEALDKKLDGRRFGLDENAGEGRSYDDVIEEASYELHNQFG</sequence>
<evidence type="ECO:0000313" key="1">
    <source>
        <dbReference type="EMBL" id="QDS71993.1"/>
    </source>
</evidence>
<dbReference type="SUPFAM" id="SSF52047">
    <property type="entry name" value="RNI-like"/>
    <property type="match status" value="1"/>
</dbReference>
<organism evidence="1 2">
    <name type="scientific">Venturia effusa</name>
    <dbReference type="NCBI Taxonomy" id="50376"/>
    <lineage>
        <taxon>Eukaryota</taxon>
        <taxon>Fungi</taxon>
        <taxon>Dikarya</taxon>
        <taxon>Ascomycota</taxon>
        <taxon>Pezizomycotina</taxon>
        <taxon>Dothideomycetes</taxon>
        <taxon>Pleosporomycetidae</taxon>
        <taxon>Venturiales</taxon>
        <taxon>Venturiaceae</taxon>
        <taxon>Venturia</taxon>
    </lineage>
</organism>
<proteinExistence type="predicted"/>
<keyword evidence="2" id="KW-1185">Reference proteome</keyword>
<protein>
    <submittedName>
        <fullName evidence="1">Uncharacterized protein</fullName>
    </submittedName>
</protein>
<evidence type="ECO:0000313" key="2">
    <source>
        <dbReference type="Proteomes" id="UP000316270"/>
    </source>
</evidence>
<dbReference type="Proteomes" id="UP000316270">
    <property type="component" value="Chromosome 7"/>
</dbReference>
<dbReference type="OrthoDB" id="10346512at2759"/>
<dbReference type="AlphaFoldDB" id="A0A517L8M3"/>
<dbReference type="Gene3D" id="3.80.10.10">
    <property type="entry name" value="Ribonuclease Inhibitor"/>
    <property type="match status" value="1"/>
</dbReference>
<dbReference type="EMBL" id="CP042191">
    <property type="protein sequence ID" value="QDS71993.1"/>
    <property type="molecule type" value="Genomic_DNA"/>
</dbReference>
<reference evidence="1 2" key="1">
    <citation type="submission" date="2019-07" db="EMBL/GenBank/DDBJ databases">
        <title>Finished genome of Venturia effusa.</title>
        <authorList>
            <person name="Young C.A."/>
            <person name="Cox M.P."/>
            <person name="Ganley A.R.D."/>
            <person name="David W.J."/>
        </authorList>
    </citation>
    <scope>NUCLEOTIDE SEQUENCE [LARGE SCALE GENOMIC DNA]</scope>
    <source>
        <strain evidence="2">albino</strain>
    </source>
</reference>